<gene>
    <name evidence="1" type="ORF">HX845_34465</name>
</gene>
<organism evidence="1 2">
    <name type="scientific">Pseudomonas gingeri</name>
    <dbReference type="NCBI Taxonomy" id="117681"/>
    <lineage>
        <taxon>Bacteria</taxon>
        <taxon>Pseudomonadati</taxon>
        <taxon>Pseudomonadota</taxon>
        <taxon>Gammaproteobacteria</taxon>
        <taxon>Pseudomonadales</taxon>
        <taxon>Pseudomonadaceae</taxon>
        <taxon>Pseudomonas</taxon>
    </lineage>
</organism>
<dbReference type="EMBL" id="JACAQE010000050">
    <property type="protein sequence ID" value="NWC18784.1"/>
    <property type="molecule type" value="Genomic_DNA"/>
</dbReference>
<feature type="non-terminal residue" evidence="1">
    <location>
        <position position="34"/>
    </location>
</feature>
<sequence>MKSFAIALALALSLSGCIGAPIALTPQTEQRLQA</sequence>
<reference evidence="1 2" key="1">
    <citation type="submission" date="2020-04" db="EMBL/GenBank/DDBJ databases">
        <title>Molecular characterization of pseudomonads from Agaricus bisporus reveal novel blotch 2 pathogens in Western Europe.</title>
        <authorList>
            <person name="Taparia T."/>
            <person name="Krijger M."/>
            <person name="Haynes E."/>
            <person name="Elpinstone J.G."/>
            <person name="Noble R."/>
            <person name="Van Der Wolf J."/>
        </authorList>
    </citation>
    <scope>NUCLEOTIDE SEQUENCE [LARGE SCALE GENOMIC DNA]</scope>
    <source>
        <strain evidence="1 2">IPO3738</strain>
    </source>
</reference>
<proteinExistence type="predicted"/>
<accession>A0A7Y7Y6U0</accession>
<evidence type="ECO:0000313" key="1">
    <source>
        <dbReference type="EMBL" id="NWC18784.1"/>
    </source>
</evidence>
<dbReference type="PROSITE" id="PS51257">
    <property type="entry name" value="PROKAR_LIPOPROTEIN"/>
    <property type="match status" value="1"/>
</dbReference>
<dbReference type="Proteomes" id="UP000517547">
    <property type="component" value="Unassembled WGS sequence"/>
</dbReference>
<name>A0A7Y7Y6U0_9PSED</name>
<comment type="caution">
    <text evidence="1">The sequence shown here is derived from an EMBL/GenBank/DDBJ whole genome shotgun (WGS) entry which is preliminary data.</text>
</comment>
<evidence type="ECO:0000313" key="2">
    <source>
        <dbReference type="Proteomes" id="UP000517547"/>
    </source>
</evidence>
<dbReference type="AlphaFoldDB" id="A0A7Y7Y6U0"/>
<protein>
    <submittedName>
        <fullName evidence="1">Polysaccharide deacetylase family protein</fullName>
    </submittedName>
</protein>